<dbReference type="SUPFAM" id="SSF55961">
    <property type="entry name" value="Bet v1-like"/>
    <property type="match status" value="1"/>
</dbReference>
<dbReference type="CDD" id="cd08900">
    <property type="entry name" value="SRPBCC_CalC_Aha1-like_7"/>
    <property type="match status" value="1"/>
</dbReference>
<dbReference type="EMBL" id="BRXS01000003">
    <property type="protein sequence ID" value="GLC25880.1"/>
    <property type="molecule type" value="Genomic_DNA"/>
</dbReference>
<comment type="similarity">
    <text evidence="1">Belongs to the AHA1 family.</text>
</comment>
<evidence type="ECO:0000313" key="4">
    <source>
        <dbReference type="Proteomes" id="UP001161325"/>
    </source>
</evidence>
<dbReference type="Proteomes" id="UP001161325">
    <property type="component" value="Unassembled WGS sequence"/>
</dbReference>
<name>A0AA37Q3H4_9BACT</name>
<proteinExistence type="inferred from homology"/>
<evidence type="ECO:0000256" key="1">
    <source>
        <dbReference type="ARBA" id="ARBA00006817"/>
    </source>
</evidence>
<evidence type="ECO:0000313" key="3">
    <source>
        <dbReference type="EMBL" id="GLC25880.1"/>
    </source>
</evidence>
<organism evidence="3 4">
    <name type="scientific">Roseisolibacter agri</name>
    <dbReference type="NCBI Taxonomy" id="2014610"/>
    <lineage>
        <taxon>Bacteria</taxon>
        <taxon>Pseudomonadati</taxon>
        <taxon>Gemmatimonadota</taxon>
        <taxon>Gemmatimonadia</taxon>
        <taxon>Gemmatimonadales</taxon>
        <taxon>Gemmatimonadaceae</taxon>
        <taxon>Roseisolibacter</taxon>
    </lineage>
</organism>
<evidence type="ECO:0000259" key="2">
    <source>
        <dbReference type="Pfam" id="PF08327"/>
    </source>
</evidence>
<dbReference type="InterPro" id="IPR023393">
    <property type="entry name" value="START-like_dom_sf"/>
</dbReference>
<reference evidence="3" key="1">
    <citation type="submission" date="2022-08" db="EMBL/GenBank/DDBJ databases">
        <title>Draft genome sequencing of Roseisolibacter agri AW1220.</title>
        <authorList>
            <person name="Tobiishi Y."/>
            <person name="Tonouchi A."/>
        </authorList>
    </citation>
    <scope>NUCLEOTIDE SEQUENCE</scope>
    <source>
        <strain evidence="3">AW1220</strain>
    </source>
</reference>
<dbReference type="InterPro" id="IPR013538">
    <property type="entry name" value="ASHA1/2-like_C"/>
</dbReference>
<sequence>MATATPPAVPPAVPSTATHATFVIERTYDAAPARVWAAFADREAKQQWFSCMDPSAESHMELDFRVGGREVNRIAMPGGPVHRMEATYWDVVPERRFVYSYAMHVGDAKLSVSLVTVELSPAGAGTRLVFTEQAAFLDGHQEPAERERGTEIGLERLGELLRAESASA</sequence>
<keyword evidence="4" id="KW-1185">Reference proteome</keyword>
<dbReference type="Pfam" id="PF08327">
    <property type="entry name" value="AHSA1"/>
    <property type="match status" value="1"/>
</dbReference>
<comment type="caution">
    <text evidence="3">The sequence shown here is derived from an EMBL/GenBank/DDBJ whole genome shotgun (WGS) entry which is preliminary data.</text>
</comment>
<dbReference type="Gene3D" id="3.30.530.20">
    <property type="match status" value="1"/>
</dbReference>
<dbReference type="RefSeq" id="WP_284350339.1">
    <property type="nucleotide sequence ID" value="NZ_BRXS01000003.1"/>
</dbReference>
<dbReference type="AlphaFoldDB" id="A0AA37Q3H4"/>
<gene>
    <name evidence="3" type="ORF">rosag_23930</name>
</gene>
<accession>A0AA37Q3H4</accession>
<feature type="domain" description="Activator of Hsp90 ATPase homologue 1/2-like C-terminal" evidence="2">
    <location>
        <begin position="29"/>
        <end position="160"/>
    </location>
</feature>
<protein>
    <submittedName>
        <fullName evidence="3">Activator of HSP90 ATPase</fullName>
    </submittedName>
</protein>